<dbReference type="PANTHER" id="PTHR33055:SF3">
    <property type="entry name" value="PUTATIVE TRANSPOSASE FOR IS117-RELATED"/>
    <property type="match status" value="1"/>
</dbReference>
<comment type="caution">
    <text evidence="3">The sequence shown here is derived from an EMBL/GenBank/DDBJ whole genome shotgun (WGS) entry which is preliminary data.</text>
</comment>
<dbReference type="GO" id="GO:0003677">
    <property type="term" value="F:DNA binding"/>
    <property type="evidence" value="ECO:0007669"/>
    <property type="project" value="InterPro"/>
</dbReference>
<name>A0A1J5PA47_9ZZZZ</name>
<dbReference type="AlphaFoldDB" id="A0A1J5PA47"/>
<evidence type="ECO:0000259" key="2">
    <source>
        <dbReference type="Pfam" id="PF02371"/>
    </source>
</evidence>
<reference evidence="3" key="1">
    <citation type="submission" date="2016-10" db="EMBL/GenBank/DDBJ databases">
        <title>Sequence of Gallionella enrichment culture.</title>
        <authorList>
            <person name="Poehlein A."/>
            <person name="Muehling M."/>
            <person name="Daniel R."/>
        </authorList>
    </citation>
    <scope>NUCLEOTIDE SEQUENCE</scope>
</reference>
<dbReference type="InterPro" id="IPR003346">
    <property type="entry name" value="Transposase_20"/>
</dbReference>
<protein>
    <submittedName>
        <fullName evidence="3">Transposase IS116/IS110/IS902 family protein</fullName>
    </submittedName>
</protein>
<feature type="region of interest" description="Disordered" evidence="1">
    <location>
        <begin position="244"/>
        <end position="265"/>
    </location>
</feature>
<dbReference type="GO" id="GO:0004803">
    <property type="term" value="F:transposase activity"/>
    <property type="evidence" value="ECO:0007669"/>
    <property type="project" value="InterPro"/>
</dbReference>
<dbReference type="GO" id="GO:0006313">
    <property type="term" value="P:DNA transposition"/>
    <property type="evidence" value="ECO:0007669"/>
    <property type="project" value="InterPro"/>
</dbReference>
<evidence type="ECO:0000256" key="1">
    <source>
        <dbReference type="SAM" id="MobiDB-lite"/>
    </source>
</evidence>
<sequence length="336" mass="38387">MMGMDVHAEQITICRRIEGQLSQPAQRMSWEGAIEWIRRHVQAGAKVYSCYEAGPCGYGLHRQLAALGVTDYVVAPERLDRSGSRVKTDHRDAEQLCSRLNQYLGGDQHAFSVVRVPTPEEEQWRALCRHRDRLVRERQRCVVRACGLMLAQGVHAQKGWWHAGDWEEIRPTLAPWLCEQIEQWRTDALRLEEQARAVTKRIVGRSKTGPLIKGFGALTNATLESEIMDWGRFSGRRKAASFSGLCPSEHSTNRHRRQGSITRHGNPRVRHQLVEATWRLMCWQPHYKPLVKVRTAKGSRARRRAVVAAARHLMVDLWRIKSGQCTAEQLGLVLAE</sequence>
<proteinExistence type="predicted"/>
<evidence type="ECO:0000313" key="3">
    <source>
        <dbReference type="EMBL" id="OIQ68082.1"/>
    </source>
</evidence>
<accession>A0A1J5PA47</accession>
<dbReference type="InterPro" id="IPR047650">
    <property type="entry name" value="Transpos_IS110"/>
</dbReference>
<dbReference type="NCBIfam" id="NF033542">
    <property type="entry name" value="transpos_IS110"/>
    <property type="match status" value="1"/>
</dbReference>
<feature type="domain" description="Transposase IS116/IS110/IS902 C-terminal" evidence="2">
    <location>
        <begin position="212"/>
        <end position="288"/>
    </location>
</feature>
<dbReference type="PANTHER" id="PTHR33055">
    <property type="entry name" value="TRANSPOSASE FOR INSERTION SEQUENCE ELEMENT IS1111A"/>
    <property type="match status" value="1"/>
</dbReference>
<dbReference type="Pfam" id="PF02371">
    <property type="entry name" value="Transposase_20"/>
    <property type="match status" value="1"/>
</dbReference>
<dbReference type="EMBL" id="MLJW01005519">
    <property type="protein sequence ID" value="OIQ68082.1"/>
    <property type="molecule type" value="Genomic_DNA"/>
</dbReference>
<gene>
    <name evidence="3" type="ORF">GALL_503310</name>
</gene>
<organism evidence="3">
    <name type="scientific">mine drainage metagenome</name>
    <dbReference type="NCBI Taxonomy" id="410659"/>
    <lineage>
        <taxon>unclassified sequences</taxon>
        <taxon>metagenomes</taxon>
        <taxon>ecological metagenomes</taxon>
    </lineage>
</organism>